<dbReference type="eggNOG" id="KOG0585">
    <property type="taxonomic scope" value="Eukaryota"/>
</dbReference>
<dbReference type="GO" id="GO:0005737">
    <property type="term" value="C:cytoplasm"/>
    <property type="evidence" value="ECO:0007669"/>
    <property type="project" value="UniProtKB-ARBA"/>
</dbReference>
<feature type="compositionally biased region" description="Polar residues" evidence="11">
    <location>
        <begin position="678"/>
        <end position="738"/>
    </location>
</feature>
<accession>A0A1Q3A6Q3</accession>
<feature type="region of interest" description="Disordered" evidence="11">
    <location>
        <begin position="1095"/>
        <end position="1131"/>
    </location>
</feature>
<keyword evidence="3" id="KW-0597">Phosphoprotein</keyword>
<dbReference type="GO" id="GO:0007165">
    <property type="term" value="P:signal transduction"/>
    <property type="evidence" value="ECO:0007669"/>
    <property type="project" value="TreeGrafter"/>
</dbReference>
<protein>
    <recommendedName>
        <fullName evidence="1">non-specific serine/threonine protein kinase</fullName>
        <ecNumber evidence="1">2.7.11.1</ecNumber>
    </recommendedName>
</protein>
<evidence type="ECO:0000313" key="14">
    <source>
        <dbReference type="Proteomes" id="UP000187013"/>
    </source>
</evidence>
<evidence type="ECO:0000313" key="13">
    <source>
        <dbReference type="EMBL" id="GAV51382.1"/>
    </source>
</evidence>
<dbReference type="GO" id="GO:0005524">
    <property type="term" value="F:ATP binding"/>
    <property type="evidence" value="ECO:0007669"/>
    <property type="project" value="UniProtKB-UniRule"/>
</dbReference>
<dbReference type="PROSITE" id="PS50011">
    <property type="entry name" value="PROTEIN_KINASE_DOM"/>
    <property type="match status" value="1"/>
</dbReference>
<dbReference type="FunFam" id="3.30.200.20:FF:000206">
    <property type="entry name" value="Serine/threonine-protein kinase Ssp1"/>
    <property type="match status" value="1"/>
</dbReference>
<dbReference type="OrthoDB" id="68483at2759"/>
<feature type="compositionally biased region" description="Polar residues" evidence="11">
    <location>
        <begin position="927"/>
        <end position="937"/>
    </location>
</feature>
<keyword evidence="5 10" id="KW-0547">Nucleotide-binding</keyword>
<feature type="compositionally biased region" description="Low complexity" evidence="11">
    <location>
        <begin position="1047"/>
        <end position="1057"/>
    </location>
</feature>
<reference evidence="13 14" key="1">
    <citation type="submission" date="2016-08" db="EMBL/GenBank/DDBJ databases">
        <title>Draft genome sequence of allopolyploid Zygosaccharomyces rouxii.</title>
        <authorList>
            <person name="Watanabe J."/>
            <person name="Uehara K."/>
            <person name="Mogi Y."/>
            <person name="Tsukioka Y."/>
        </authorList>
    </citation>
    <scope>NUCLEOTIDE SEQUENCE [LARGE SCALE GENOMIC DNA]</scope>
    <source>
        <strain evidence="13 14">NBRC 110957</strain>
    </source>
</reference>
<feature type="compositionally biased region" description="Low complexity" evidence="11">
    <location>
        <begin position="798"/>
        <end position="822"/>
    </location>
</feature>
<dbReference type="AlphaFoldDB" id="A0A1Q3A6Q3"/>
<feature type="compositionally biased region" description="Low complexity" evidence="11">
    <location>
        <begin position="667"/>
        <end position="677"/>
    </location>
</feature>
<feature type="binding site" evidence="10">
    <location>
        <position position="144"/>
    </location>
    <ligand>
        <name>ATP</name>
        <dbReference type="ChEBI" id="CHEBI:30616"/>
    </ligand>
</feature>
<proteinExistence type="predicted"/>
<keyword evidence="2" id="KW-0723">Serine/threonine-protein kinase</keyword>
<dbReference type="SUPFAM" id="SSF56112">
    <property type="entry name" value="Protein kinase-like (PK-like)"/>
    <property type="match status" value="1"/>
</dbReference>
<comment type="catalytic activity">
    <reaction evidence="9">
        <text>L-seryl-[protein] + ATP = O-phospho-L-seryl-[protein] + ADP + H(+)</text>
        <dbReference type="Rhea" id="RHEA:17989"/>
        <dbReference type="Rhea" id="RHEA-COMP:9863"/>
        <dbReference type="Rhea" id="RHEA-COMP:11604"/>
        <dbReference type="ChEBI" id="CHEBI:15378"/>
        <dbReference type="ChEBI" id="CHEBI:29999"/>
        <dbReference type="ChEBI" id="CHEBI:30616"/>
        <dbReference type="ChEBI" id="CHEBI:83421"/>
        <dbReference type="ChEBI" id="CHEBI:456216"/>
        <dbReference type="EC" id="2.7.11.1"/>
    </reaction>
</comment>
<feature type="region of interest" description="Disordered" evidence="11">
    <location>
        <begin position="660"/>
        <end position="836"/>
    </location>
</feature>
<feature type="region of interest" description="Disordered" evidence="11">
    <location>
        <begin position="865"/>
        <end position="939"/>
    </location>
</feature>
<evidence type="ECO:0000259" key="12">
    <source>
        <dbReference type="PROSITE" id="PS50011"/>
    </source>
</evidence>
<evidence type="ECO:0000256" key="2">
    <source>
        <dbReference type="ARBA" id="ARBA00022527"/>
    </source>
</evidence>
<dbReference type="PANTHER" id="PTHR43895:SF152">
    <property type="entry name" value="SERINE_THREONINE-PROTEIN KINASE TOS3"/>
    <property type="match status" value="1"/>
</dbReference>
<feature type="region of interest" description="Disordered" evidence="11">
    <location>
        <begin position="956"/>
        <end position="983"/>
    </location>
</feature>
<evidence type="ECO:0000256" key="8">
    <source>
        <dbReference type="ARBA" id="ARBA00047899"/>
    </source>
</evidence>
<dbReference type="PROSITE" id="PS00107">
    <property type="entry name" value="PROTEIN_KINASE_ATP"/>
    <property type="match status" value="1"/>
</dbReference>
<dbReference type="GO" id="GO:0004674">
    <property type="term" value="F:protein serine/threonine kinase activity"/>
    <property type="evidence" value="ECO:0007669"/>
    <property type="project" value="UniProtKB-KW"/>
</dbReference>
<evidence type="ECO:0000256" key="6">
    <source>
        <dbReference type="ARBA" id="ARBA00022777"/>
    </source>
</evidence>
<dbReference type="CDD" id="cd14008">
    <property type="entry name" value="STKc_LKB1_CaMKK"/>
    <property type="match status" value="1"/>
</dbReference>
<dbReference type="InterPro" id="IPR000719">
    <property type="entry name" value="Prot_kinase_dom"/>
</dbReference>
<evidence type="ECO:0000256" key="1">
    <source>
        <dbReference type="ARBA" id="ARBA00012513"/>
    </source>
</evidence>
<evidence type="ECO:0000256" key="3">
    <source>
        <dbReference type="ARBA" id="ARBA00022553"/>
    </source>
</evidence>
<evidence type="ECO:0000256" key="11">
    <source>
        <dbReference type="SAM" id="MobiDB-lite"/>
    </source>
</evidence>
<dbReference type="InterPro" id="IPR017441">
    <property type="entry name" value="Protein_kinase_ATP_BS"/>
</dbReference>
<dbReference type="SMART" id="SM00220">
    <property type="entry name" value="S_TKc"/>
    <property type="match status" value="1"/>
</dbReference>
<evidence type="ECO:0000256" key="7">
    <source>
        <dbReference type="ARBA" id="ARBA00022840"/>
    </source>
</evidence>
<dbReference type="Proteomes" id="UP000187013">
    <property type="component" value="Unassembled WGS sequence"/>
</dbReference>
<dbReference type="GO" id="GO:1900180">
    <property type="term" value="P:regulation of protein localization to nucleus"/>
    <property type="evidence" value="ECO:0007669"/>
    <property type="project" value="UniProtKB-ARBA"/>
</dbReference>
<dbReference type="InterPro" id="IPR011009">
    <property type="entry name" value="Kinase-like_dom_sf"/>
</dbReference>
<evidence type="ECO:0000256" key="5">
    <source>
        <dbReference type="ARBA" id="ARBA00022741"/>
    </source>
</evidence>
<keyword evidence="7 10" id="KW-0067">ATP-binding</keyword>
<comment type="caution">
    <text evidence="13">The sequence shown here is derived from an EMBL/GenBank/DDBJ whole genome shotgun (WGS) entry which is preliminary data.</text>
</comment>
<comment type="catalytic activity">
    <reaction evidence="8">
        <text>L-threonyl-[protein] + ATP = O-phospho-L-threonyl-[protein] + ADP + H(+)</text>
        <dbReference type="Rhea" id="RHEA:46608"/>
        <dbReference type="Rhea" id="RHEA-COMP:11060"/>
        <dbReference type="Rhea" id="RHEA-COMP:11605"/>
        <dbReference type="ChEBI" id="CHEBI:15378"/>
        <dbReference type="ChEBI" id="CHEBI:30013"/>
        <dbReference type="ChEBI" id="CHEBI:30616"/>
        <dbReference type="ChEBI" id="CHEBI:61977"/>
        <dbReference type="ChEBI" id="CHEBI:456216"/>
        <dbReference type="EC" id="2.7.11.1"/>
    </reaction>
</comment>
<evidence type="ECO:0000256" key="10">
    <source>
        <dbReference type="PROSITE-ProRule" id="PRU10141"/>
    </source>
</evidence>
<evidence type="ECO:0000256" key="9">
    <source>
        <dbReference type="ARBA" id="ARBA00048679"/>
    </source>
</evidence>
<evidence type="ECO:0000256" key="4">
    <source>
        <dbReference type="ARBA" id="ARBA00022679"/>
    </source>
</evidence>
<dbReference type="PROSITE" id="PS00108">
    <property type="entry name" value="PROTEIN_KINASE_ST"/>
    <property type="match status" value="1"/>
</dbReference>
<feature type="region of interest" description="Disordered" evidence="11">
    <location>
        <begin position="1047"/>
        <end position="1083"/>
    </location>
</feature>
<organism evidence="13 14">
    <name type="scientific">Zygosaccharomyces rouxii</name>
    <dbReference type="NCBI Taxonomy" id="4956"/>
    <lineage>
        <taxon>Eukaryota</taxon>
        <taxon>Fungi</taxon>
        <taxon>Dikarya</taxon>
        <taxon>Ascomycota</taxon>
        <taxon>Saccharomycotina</taxon>
        <taxon>Saccharomycetes</taxon>
        <taxon>Saccharomycetales</taxon>
        <taxon>Saccharomycetaceae</taxon>
        <taxon>Zygosaccharomyces</taxon>
    </lineage>
</organism>
<gene>
    <name evidence="13" type="ORF">ZYGR_0AD05650</name>
</gene>
<feature type="compositionally biased region" description="Low complexity" evidence="11">
    <location>
        <begin position="907"/>
        <end position="920"/>
    </location>
</feature>
<feature type="compositionally biased region" description="Low complexity" evidence="11">
    <location>
        <begin position="1066"/>
        <end position="1078"/>
    </location>
</feature>
<dbReference type="Gene3D" id="1.10.510.10">
    <property type="entry name" value="Transferase(Phosphotransferase) domain 1"/>
    <property type="match status" value="1"/>
</dbReference>
<dbReference type="PANTHER" id="PTHR43895">
    <property type="entry name" value="CALCIUM/CALMODULIN-DEPENDENT PROTEIN KINASE KINASE-RELATED"/>
    <property type="match status" value="1"/>
</dbReference>
<keyword evidence="6" id="KW-0418">Kinase</keyword>
<dbReference type="InterPro" id="IPR008271">
    <property type="entry name" value="Ser/Thr_kinase_AS"/>
</dbReference>
<dbReference type="FunFam" id="1.10.510.10:FF:000829">
    <property type="entry name" value="Serine/threonine-protein kinase TOS3"/>
    <property type="match status" value="1"/>
</dbReference>
<dbReference type="GO" id="GO:0042149">
    <property type="term" value="P:cellular response to glucose starvation"/>
    <property type="evidence" value="ECO:0007669"/>
    <property type="project" value="UniProtKB-ARBA"/>
</dbReference>
<sequence>MNHHRRDSIEELDVPPDLRLALHQNFSNESSLSTKSSRRNSSNPYFYQIGEDASSSMESLNLLLEKQRVRQLNHPHHQEHINSPHSLGLPGKVKETNEISLKYDPVSKRKVLNTYELIQELGHGQHGKVKLARELLTGQLVAIKIVDRHEKKGRRFLVLDKKNSLTQNEKIRREIAIMKKCHYKHVVKLVEVLDDLKSRKIYLVLEYCSRGEVKWCPGDVLETEARGPPLLNFQRTREIIRGVVLGLEYLHYQGVIHRDIKPANLLMAEDGTVKISDFGVSLAARDPNGDANLESLDELELAKTAGTPAFFAPEICLGEEAFEKFSIDRSDLFKGSSVSFMIDIWALGVTLYCLLFGMLPFISDYELELFEKIVNQPLTCPSFQNLNNNGVSHISSKEEYDLAVDLLTRLLKKSPLDRIGIQEIKNHEFLLWDFHHMPDYGEEFKAFKEAEREEFQPNNVQHFKQISVSKKELNDAVLGVGKKIKEAALNYYSGKKREGSEQPDVEELTLGVPDSLKVGDCGHGPFSTSFIVSEGSVMTNCNNTSNGSSTKNDEDNKAATNVNPSVFKEGYSMCNDNDRNDRNIDNDKFQEPSQKEMLERELQDFDRKHNPDTVVNLPINSSFASLDSFYIDNYAMSKVGANANVKPASPTVFARPPALGGYHPPYRSNSRTNSNTNANPLLQNSPTPMTFLNGMQSKGSDRYPTNVNKTGSGSGQPSERTPVSNFGQRLRNPQSSEIVNVGSGSGRRKSSLTGDRDAAANFSVQKDAKTFINPTPTEFTKPGEEQRNFHVRRGNFFSGLNSGDGNSSQSSGISSECSSDCSSDAEEEGSQSSNTESLPFEFALDSGNASVLSLRDTSAGVEPVRSFLDPAPRRKKMNSDSKKDDTELFLDMERGGHNCRRLSTHNSESSGASSRRSSLRNPVFPSRGNTQDRTASATPIGLNEVQGSEITISAADKDSDEATLVGRNKTSSGVSSGQSITPPSGIIQYSNPYNGKEFLRIPQVLSKPTTQTSNIDTLLVSGKRPDHLQDNSKSLLKNVLITSAGSSRRPSIPFISRNDSNESRGASADASLPSSSCSHGKEDISTRLSKFGFGERIARKAERSSASSDRQTRSRSIAVGELRNRKSKMRM</sequence>
<dbReference type="Pfam" id="PF00069">
    <property type="entry name" value="Pkinase"/>
    <property type="match status" value="1"/>
</dbReference>
<feature type="compositionally biased region" description="Polar residues" evidence="11">
    <location>
        <begin position="968"/>
        <end position="983"/>
    </location>
</feature>
<feature type="compositionally biased region" description="Basic and acidic residues" evidence="11">
    <location>
        <begin position="877"/>
        <end position="896"/>
    </location>
</feature>
<dbReference type="EC" id="2.7.11.1" evidence="1"/>
<feature type="domain" description="Protein kinase" evidence="12">
    <location>
        <begin position="115"/>
        <end position="430"/>
    </location>
</feature>
<name>A0A1Q3A6Q3_ZYGRO</name>
<dbReference type="GO" id="GO:0001558">
    <property type="term" value="P:regulation of cell growth"/>
    <property type="evidence" value="ECO:0007669"/>
    <property type="project" value="UniProtKB-ARBA"/>
</dbReference>
<dbReference type="EMBL" id="BDGX01000030">
    <property type="protein sequence ID" value="GAV51382.1"/>
    <property type="molecule type" value="Genomic_DNA"/>
</dbReference>
<keyword evidence="4" id="KW-0808">Transferase</keyword>